<keyword evidence="2" id="KW-1133">Transmembrane helix</keyword>
<evidence type="ECO:0008006" key="5">
    <source>
        <dbReference type="Google" id="ProtNLM"/>
    </source>
</evidence>
<keyword evidence="2" id="KW-0472">Membrane</keyword>
<feature type="compositionally biased region" description="Acidic residues" evidence="1">
    <location>
        <begin position="199"/>
        <end position="230"/>
    </location>
</feature>
<keyword evidence="2" id="KW-0812">Transmembrane</keyword>
<proteinExistence type="predicted"/>
<accession>A0A1H6X6Y3</accession>
<evidence type="ECO:0000256" key="2">
    <source>
        <dbReference type="SAM" id="Phobius"/>
    </source>
</evidence>
<dbReference type="OrthoDB" id="2971140at2"/>
<dbReference type="Proteomes" id="UP000199200">
    <property type="component" value="Unassembled WGS sequence"/>
</dbReference>
<evidence type="ECO:0000313" key="3">
    <source>
        <dbReference type="EMBL" id="SEJ24933.1"/>
    </source>
</evidence>
<evidence type="ECO:0000256" key="1">
    <source>
        <dbReference type="SAM" id="MobiDB-lite"/>
    </source>
</evidence>
<gene>
    <name evidence="3" type="ORF">SAMN04488127_1393</name>
</gene>
<evidence type="ECO:0000313" key="4">
    <source>
        <dbReference type="Proteomes" id="UP000199200"/>
    </source>
</evidence>
<dbReference type="RefSeq" id="WP_092051390.1">
    <property type="nucleotide sequence ID" value="NZ_FNZF01000002.1"/>
</dbReference>
<sequence length="289" mass="31243">MLVDINLLPERDRERSKALILSLVILISAMLLWLTFFIMANRNADEAERLDARTQEMRLAGAEIRSRMQGTETMADREQLELTIGWAESYQFPTAPLLRHLVSLLPARGFFVDYTYTGPHTADLSVQFDRYEQAAYYLARLKAATPVESAILNDVSAAPLEEETDEEGNPVETDGVVVPRYIAAYTIEFVDPRVPAEGTAEEPAEAGEGEAAEDGTDTEVNVDNDIDVNVEQDGSGQTGEGQNEGGETDGSSDPNAGTSPEDVQPDGADTPADDGTPAEDGQTEGGDGQ</sequence>
<reference evidence="4" key="1">
    <citation type="submission" date="2016-10" db="EMBL/GenBank/DDBJ databases">
        <authorList>
            <person name="Varghese N."/>
            <person name="Submissions S."/>
        </authorList>
    </citation>
    <scope>NUCLEOTIDE SEQUENCE [LARGE SCALE GENOMIC DNA]</scope>
    <source>
        <strain evidence="4">CGMCC 1.6763</strain>
    </source>
</reference>
<keyword evidence="4" id="KW-1185">Reference proteome</keyword>
<dbReference type="AlphaFoldDB" id="A0A1H6X6Y3"/>
<dbReference type="STRING" id="426757.SAMN04488127_1393"/>
<name>A0A1H6X6Y3_9BACL</name>
<dbReference type="EMBL" id="FNZF01000002">
    <property type="protein sequence ID" value="SEJ24933.1"/>
    <property type="molecule type" value="Genomic_DNA"/>
</dbReference>
<organism evidence="3 4">
    <name type="scientific">Bhargavaea ginsengi</name>
    <dbReference type="NCBI Taxonomy" id="426757"/>
    <lineage>
        <taxon>Bacteria</taxon>
        <taxon>Bacillati</taxon>
        <taxon>Bacillota</taxon>
        <taxon>Bacilli</taxon>
        <taxon>Bacillales</taxon>
        <taxon>Caryophanaceae</taxon>
        <taxon>Bhargavaea</taxon>
    </lineage>
</organism>
<feature type="transmembrane region" description="Helical" evidence="2">
    <location>
        <begin position="20"/>
        <end position="40"/>
    </location>
</feature>
<feature type="region of interest" description="Disordered" evidence="1">
    <location>
        <begin position="193"/>
        <end position="289"/>
    </location>
</feature>
<protein>
    <recommendedName>
        <fullName evidence="5">Tfp pilus assembly protein PilN</fullName>
    </recommendedName>
</protein>